<dbReference type="EMBL" id="CP121195">
    <property type="protein sequence ID" value="XBH14634.1"/>
    <property type="molecule type" value="Genomic_DNA"/>
</dbReference>
<accession>A0AAU7D1U2</accession>
<dbReference type="AlphaFoldDB" id="A0AAU7DBF0"/>
<protein>
    <recommendedName>
        <fullName evidence="4">Flagellar hook-length control protein FliK</fullName>
    </recommendedName>
</protein>
<dbReference type="RefSeq" id="WP_348268695.1">
    <property type="nucleotide sequence ID" value="NZ_CP121194.1"/>
</dbReference>
<feature type="region of interest" description="Disordered" evidence="1">
    <location>
        <begin position="513"/>
        <end position="552"/>
    </location>
</feature>
<proteinExistence type="predicted"/>
<reference evidence="3" key="1">
    <citation type="submission" date="2023-03" db="EMBL/GenBank/DDBJ databases">
        <title>Edaphobacter sp.</title>
        <authorList>
            <person name="Huber K.J."/>
            <person name="Papendorf J."/>
            <person name="Pilke C."/>
            <person name="Bunk B."/>
            <person name="Sproeer C."/>
            <person name="Pester M."/>
        </authorList>
    </citation>
    <scope>NUCLEOTIDE SEQUENCE</scope>
    <source>
        <strain evidence="2">DSM 109919</strain>
        <strain evidence="3">DSM 109920</strain>
    </source>
</reference>
<evidence type="ECO:0000256" key="1">
    <source>
        <dbReference type="SAM" id="MobiDB-lite"/>
    </source>
</evidence>
<feature type="region of interest" description="Disordered" evidence="1">
    <location>
        <begin position="281"/>
        <end position="349"/>
    </location>
</feature>
<dbReference type="KEGG" id="epl:P4G45_05615"/>
<organism evidence="3">
    <name type="scientific">Edaphobacter paludis</name>
    <dbReference type="NCBI Taxonomy" id="3035702"/>
    <lineage>
        <taxon>Bacteria</taxon>
        <taxon>Pseudomonadati</taxon>
        <taxon>Acidobacteriota</taxon>
        <taxon>Terriglobia</taxon>
        <taxon>Terriglobales</taxon>
        <taxon>Acidobacteriaceae</taxon>
        <taxon>Edaphobacter</taxon>
    </lineage>
</organism>
<feature type="compositionally biased region" description="Polar residues" evidence="1">
    <location>
        <begin position="98"/>
        <end position="114"/>
    </location>
</feature>
<sequence length="586" mass="59764">MLTATTVLTSLGTDLVNVRAPAERANSADISFARSFDESSALAVGVPSQTADQKLKDIVESESSVPVNSAGNSRRATAAVADLKMKQDANAGDETQKESTAAKSGYSFPSQKGTAPTTVGVIIPSMGVTVQHGQRSDKDSSPPISMEMSEVPIPSEDVKDLDHKNVSSVIDDTKTDATKIIAELQTDGTDSQVADIPGKQVTPVTQNLKETPTLNKDQGKVLTKREANDHGRSVKTEKSAKAEKGKAVLVVENATAVEAQPVATTSPVSIPIMVPSVDGPQHGSKAVAEDGAVSSTSSSAPTCGVGTTAVKPDGHDTKTEDIKKTDDGTVKTQGPVLTDNSVSRKTGVDEPKTALAPIKATDGENADTKSTAQPLAVSVAAHGELRVAGVPGGGAAHVIATGSAQTTEASTHTATGQSGSGVIDSAASTDATHKTLMATPTSLEIGVVNGTHGWLKIRADMTDGGVVNASLSTATSSGQEMLHRELPSLTAYLQTERVAVNAVVIQPPMASGTDFRGFDGGRNGNGQGSAQQSGNQGGDSRQGAASSAPNRVEKEGFYSGVSGVGGDELLSLASLAGGGNWLNVRA</sequence>
<dbReference type="EMBL" id="CP121194">
    <property type="protein sequence ID" value="XBH11208.1"/>
    <property type="molecule type" value="Genomic_DNA"/>
</dbReference>
<evidence type="ECO:0000313" key="2">
    <source>
        <dbReference type="EMBL" id="XBH11208.1"/>
    </source>
</evidence>
<evidence type="ECO:0000313" key="3">
    <source>
        <dbReference type="EMBL" id="XBH14634.1"/>
    </source>
</evidence>
<feature type="region of interest" description="Disordered" evidence="1">
    <location>
        <begin position="130"/>
        <end position="150"/>
    </location>
</feature>
<accession>A0AAU7DBF0</accession>
<feature type="compositionally biased region" description="Basic and acidic residues" evidence="1">
    <location>
        <begin position="312"/>
        <end position="329"/>
    </location>
</feature>
<feature type="compositionally biased region" description="Gly residues" evidence="1">
    <location>
        <begin position="518"/>
        <end position="527"/>
    </location>
</feature>
<gene>
    <name evidence="2" type="ORF">P4G45_05615</name>
    <name evidence="3" type="ORF">P8936_05585</name>
</gene>
<name>A0AAU7DBF0_9BACT</name>
<evidence type="ECO:0008006" key="4">
    <source>
        <dbReference type="Google" id="ProtNLM"/>
    </source>
</evidence>
<feature type="region of interest" description="Disordered" evidence="1">
    <location>
        <begin position="88"/>
        <end position="114"/>
    </location>
</feature>